<dbReference type="EMBL" id="WMIA01000021">
    <property type="protein sequence ID" value="MTF40088.1"/>
    <property type="molecule type" value="Genomic_DNA"/>
</dbReference>
<dbReference type="Proteomes" id="UP000437131">
    <property type="component" value="Unassembled WGS sequence"/>
</dbReference>
<dbReference type="AlphaFoldDB" id="A0A844GYS1"/>
<organism evidence="1 2">
    <name type="scientific">Cyanobacterium aponinum 0216</name>
    <dbReference type="NCBI Taxonomy" id="2676140"/>
    <lineage>
        <taxon>Bacteria</taxon>
        <taxon>Bacillati</taxon>
        <taxon>Cyanobacteriota</taxon>
        <taxon>Cyanophyceae</taxon>
        <taxon>Oscillatoriophycideae</taxon>
        <taxon>Chroococcales</taxon>
        <taxon>Geminocystaceae</taxon>
        <taxon>Cyanobacterium</taxon>
    </lineage>
</organism>
<gene>
    <name evidence="1" type="ORF">GGC33_14285</name>
</gene>
<sequence length="492" mass="58680">MVKNHWKSTFMKMQKRTNLVMQFSSFLCLKEESSSLITYWKITPELEQNMRQLLDQQEILAEEDDLIAQEFLEWLRDNQDNLKKKHLIAYLQESCFFATKKVYQRFKNCWNIFTWQDYFQWANLLLASPTKLLAKYNQDLRYKLTTYARSKIESQLIDRAYQYMGWERASDWGLLRQLKSGTRKKCLQIIGGLKDSDLEKYLLVWECFNVVYSSKTIKKNQKLPPPSANHFLKITQEYNFIVKNKGANLPNINQEECNLIISNCIEFARQYCSPKILNSGEYTENLVDQVSVNVREEKELQKEEYNQVDTILTNAFYELDLTQKILFELWKGLQLTQTEIAEIMGVNYGEFVREQYQVTRQINSTRQELLEKLVREILADSQITITKQKFKELKNPLDQWLQEYCKEVLSQKITEIYQLLSDNEKLTIMNNFQEKNFTDSDTLNHDLNPLAKKLKTKLTEDYQLFFPETNHINLCFVHLVEDWFINNYPNFI</sequence>
<protein>
    <submittedName>
        <fullName evidence="1">Sigma-70 family RNA polymerase sigma factor</fullName>
    </submittedName>
</protein>
<evidence type="ECO:0000313" key="1">
    <source>
        <dbReference type="EMBL" id="MTF40088.1"/>
    </source>
</evidence>
<accession>A0A844GYS1</accession>
<comment type="caution">
    <text evidence="1">The sequence shown here is derived from an EMBL/GenBank/DDBJ whole genome shotgun (WGS) entry which is preliminary data.</text>
</comment>
<reference evidence="1 2" key="1">
    <citation type="submission" date="2019-11" db="EMBL/GenBank/DDBJ databases">
        <title>Isolation of a new High Light Tolerant Cyanobacteria.</title>
        <authorList>
            <person name="Dobson Z."/>
            <person name="Vaughn N."/>
            <person name="Vaughn M."/>
            <person name="Fromme P."/>
            <person name="Mazor Y."/>
        </authorList>
    </citation>
    <scope>NUCLEOTIDE SEQUENCE [LARGE SCALE GENOMIC DNA]</scope>
    <source>
        <strain evidence="1 2">0216</strain>
    </source>
</reference>
<evidence type="ECO:0000313" key="2">
    <source>
        <dbReference type="Proteomes" id="UP000437131"/>
    </source>
</evidence>
<name>A0A844GYS1_9CHRO</name>
<proteinExistence type="predicted"/>